<dbReference type="Proteomes" id="UP000784294">
    <property type="component" value="Unassembled WGS sequence"/>
</dbReference>
<protein>
    <submittedName>
        <fullName evidence="2">Uncharacterized protein</fullName>
    </submittedName>
</protein>
<evidence type="ECO:0000313" key="3">
    <source>
        <dbReference type="Proteomes" id="UP000784294"/>
    </source>
</evidence>
<dbReference type="EMBL" id="CAAALY010249287">
    <property type="protein sequence ID" value="VEL35204.1"/>
    <property type="molecule type" value="Genomic_DNA"/>
</dbReference>
<evidence type="ECO:0000256" key="1">
    <source>
        <dbReference type="SAM" id="MobiDB-lite"/>
    </source>
</evidence>
<gene>
    <name evidence="2" type="ORF">PXEA_LOCUS28644</name>
</gene>
<name>A0A448XF92_9PLAT</name>
<evidence type="ECO:0000313" key="2">
    <source>
        <dbReference type="EMBL" id="VEL35204.1"/>
    </source>
</evidence>
<accession>A0A448XF92</accession>
<proteinExistence type="predicted"/>
<keyword evidence="3" id="KW-1185">Reference proteome</keyword>
<organism evidence="2 3">
    <name type="scientific">Protopolystoma xenopodis</name>
    <dbReference type="NCBI Taxonomy" id="117903"/>
    <lineage>
        <taxon>Eukaryota</taxon>
        <taxon>Metazoa</taxon>
        <taxon>Spiralia</taxon>
        <taxon>Lophotrochozoa</taxon>
        <taxon>Platyhelminthes</taxon>
        <taxon>Monogenea</taxon>
        <taxon>Polyopisthocotylea</taxon>
        <taxon>Polystomatidea</taxon>
        <taxon>Polystomatidae</taxon>
        <taxon>Protopolystoma</taxon>
    </lineage>
</organism>
<feature type="compositionally biased region" description="Acidic residues" evidence="1">
    <location>
        <begin position="443"/>
        <end position="463"/>
    </location>
</feature>
<feature type="region of interest" description="Disordered" evidence="1">
    <location>
        <begin position="439"/>
        <end position="463"/>
    </location>
</feature>
<reference evidence="2" key="1">
    <citation type="submission" date="2018-11" db="EMBL/GenBank/DDBJ databases">
        <authorList>
            <consortium name="Pathogen Informatics"/>
        </authorList>
    </citation>
    <scope>NUCLEOTIDE SEQUENCE</scope>
</reference>
<sequence length="591" mass="63000">PFACSRLFTGISNGTNEASSSTSIGISTSPFHVPASTVKSSPRPLVCTQSHTSIDFPLTLINGSDVTSHTATTSTDFISLGRAVNTKANSLDQAIIPSTGDGPFVTRHVATTSSSVNSSFNASVAGRSSGCSYAQEVKYGSGGVGSSGLSAPSLDADSLVRQTARATVWNRVLAAEAAAAARRAAAEQAERTALLTAAAAAATAASSAAAGGGICGGASVGGSCSSLPPGTLALQASTFLSSGFGHQAFTQAIGFSQHQLHLALQQPQHQLMGSSMDLMTQQQNHHFQQQQQLLRQHIQLIRSGSRFSWLSADVLTNPLIFGLPGAPMVPAILKSMPVLSFPPRAQPHLSARRVIQVGRDANWRQVCFGLGRRRRQFLQQARAFLIDHPRIRGRFYRNNQHSLKSAGCSATIRANSPIDSASLLNQIALGIRQLKPEEKEVGAELESEIKEEDESETEDVTEDVENKVKDIESEVMQIEGKAFSEMGRLVVKPENHLYKPMNKKAIVERFNSGTNSNRRFPATTIFAANGTPNTRYSAPRPAKQCSFNGNTILPSLTKTDSFSPITGLTVSRPSGIVYSTGVNKENRRPIS</sequence>
<comment type="caution">
    <text evidence="2">The sequence shown here is derived from an EMBL/GenBank/DDBJ whole genome shotgun (WGS) entry which is preliminary data.</text>
</comment>
<dbReference type="AlphaFoldDB" id="A0A448XF92"/>
<feature type="non-terminal residue" evidence="2">
    <location>
        <position position="1"/>
    </location>
</feature>